<protein>
    <submittedName>
        <fullName evidence="1">(rape) hypothetical protein</fullName>
    </submittedName>
</protein>
<name>A0A817AS83_BRANA</name>
<dbReference type="Gene3D" id="3.40.1380.20">
    <property type="entry name" value="Pyruvate kinase, C-terminal domain"/>
    <property type="match status" value="1"/>
</dbReference>
<gene>
    <name evidence="1" type="ORF">DARMORV10_A10P00580.1</name>
</gene>
<dbReference type="InterPro" id="IPR036918">
    <property type="entry name" value="Pyrv_Knase_C_sf"/>
</dbReference>
<organism evidence="1">
    <name type="scientific">Brassica napus</name>
    <name type="common">Rape</name>
    <dbReference type="NCBI Taxonomy" id="3708"/>
    <lineage>
        <taxon>Eukaryota</taxon>
        <taxon>Viridiplantae</taxon>
        <taxon>Streptophyta</taxon>
        <taxon>Embryophyta</taxon>
        <taxon>Tracheophyta</taxon>
        <taxon>Spermatophyta</taxon>
        <taxon>Magnoliopsida</taxon>
        <taxon>eudicotyledons</taxon>
        <taxon>Gunneridae</taxon>
        <taxon>Pentapetalae</taxon>
        <taxon>rosids</taxon>
        <taxon>malvids</taxon>
        <taxon>Brassicales</taxon>
        <taxon>Brassicaceae</taxon>
        <taxon>Brassiceae</taxon>
        <taxon>Brassica</taxon>
    </lineage>
</organism>
<reference evidence="1" key="1">
    <citation type="submission" date="2021-01" db="EMBL/GenBank/DDBJ databases">
        <authorList>
            <consortium name="Genoscope - CEA"/>
            <person name="William W."/>
        </authorList>
    </citation>
    <scope>NUCLEOTIDE SEQUENCE</scope>
</reference>
<dbReference type="EMBL" id="HG994364">
    <property type="protein sequence ID" value="CAF2306910.1"/>
    <property type="molecule type" value="Genomic_DNA"/>
</dbReference>
<dbReference type="Proteomes" id="UP001295469">
    <property type="component" value="Chromosome A10"/>
</dbReference>
<accession>A0A817AS83</accession>
<proteinExistence type="predicted"/>
<dbReference type="AlphaFoldDB" id="A0A817AS83"/>
<feature type="non-terminal residue" evidence="1">
    <location>
        <position position="1"/>
    </location>
</feature>
<dbReference type="SUPFAM" id="SSF52935">
    <property type="entry name" value="PK C-terminal domain-like"/>
    <property type="match status" value="1"/>
</dbReference>
<evidence type="ECO:0000313" key="1">
    <source>
        <dbReference type="EMBL" id="CAF2306910.1"/>
    </source>
</evidence>
<sequence length="320" mass="36577">QRVCPRRTIKSSNQRTALRHIETVFDWSCSDESPARHSLIFRGLIHVLYAGSARSSHDESTEEAIEFATQQGKEKELCKTGDSVVALLRVGNASLIKILTVKWKMMLLAKSSLTIYIYSDPTAAEPCDIELEDKAIEVAELKTERSHSSSVYLEIKLTEEVARDKQSCFFFRKQVRLQETLTPKKLLILALQEAERNGNSIYIICLIRVEDSEDEDHTSQVEVLYSSIVRLPKFNLSPSGHSTLDQLAFSYMPVKFKFLRARACTRTSPLNLAIEILKWSEERTNICVMYTLCPVLIKFFSNQCIHIKNKSNVNSHHYLE</sequence>